<dbReference type="NCBIfam" id="NF002969">
    <property type="entry name" value="PRK03643.1"/>
    <property type="match status" value="1"/>
</dbReference>
<feature type="domain" description="Mannitol dehydrogenase N-terminal" evidence="4">
    <location>
        <begin position="53"/>
        <end position="291"/>
    </location>
</feature>
<comment type="catalytic activity">
    <reaction evidence="3">
        <text>D-mannitol 1-phosphate + NAD(+) = beta-D-fructose 6-phosphate + NADH + H(+)</text>
        <dbReference type="Rhea" id="RHEA:19661"/>
        <dbReference type="ChEBI" id="CHEBI:15378"/>
        <dbReference type="ChEBI" id="CHEBI:57540"/>
        <dbReference type="ChEBI" id="CHEBI:57634"/>
        <dbReference type="ChEBI" id="CHEBI:57945"/>
        <dbReference type="ChEBI" id="CHEBI:61381"/>
        <dbReference type="EC" id="1.1.1.17"/>
    </reaction>
</comment>
<keyword evidence="2" id="KW-0520">NAD</keyword>
<evidence type="ECO:0000256" key="1">
    <source>
        <dbReference type="ARBA" id="ARBA00023002"/>
    </source>
</evidence>
<protein>
    <submittedName>
        <fullName evidence="6">Mannitol dehydrogenase domain protein</fullName>
    </submittedName>
</protein>
<dbReference type="EMBL" id="ABYJ02000044">
    <property type="protein sequence ID" value="EEV02156.1"/>
    <property type="molecule type" value="Genomic_DNA"/>
</dbReference>
<dbReference type="AlphaFoldDB" id="C7G7K8"/>
<dbReference type="InterPro" id="IPR036291">
    <property type="entry name" value="NAD(P)-bd_dom_sf"/>
</dbReference>
<dbReference type="GO" id="GO:0019698">
    <property type="term" value="P:D-galacturonate catabolic process"/>
    <property type="evidence" value="ECO:0007669"/>
    <property type="project" value="TreeGrafter"/>
</dbReference>
<accession>C7G7K8</accession>
<feature type="domain" description="Mannitol dehydrogenase C-terminal" evidence="5">
    <location>
        <begin position="310"/>
        <end position="507"/>
    </location>
</feature>
<dbReference type="SUPFAM" id="SSF51735">
    <property type="entry name" value="NAD(P)-binding Rossmann-fold domains"/>
    <property type="match status" value="1"/>
</dbReference>
<dbReference type="Gene3D" id="3.40.50.720">
    <property type="entry name" value="NAD(P)-binding Rossmann-like Domain"/>
    <property type="match status" value="1"/>
</dbReference>
<dbReference type="Pfam" id="PF08125">
    <property type="entry name" value="Mannitol_dh_C"/>
    <property type="match status" value="1"/>
</dbReference>
<keyword evidence="1" id="KW-0560">Oxidoreductase</keyword>
<gene>
    <name evidence="6" type="ORF">ROSINTL182_05882</name>
</gene>
<evidence type="ECO:0000259" key="4">
    <source>
        <dbReference type="Pfam" id="PF01232"/>
    </source>
</evidence>
<evidence type="ECO:0000313" key="6">
    <source>
        <dbReference type="EMBL" id="EEV02156.1"/>
    </source>
</evidence>
<comment type="caution">
    <text evidence="6">The sequence shown here is derived from an EMBL/GenBank/DDBJ whole genome shotgun (WGS) entry which is preliminary data.</text>
</comment>
<dbReference type="SUPFAM" id="SSF48179">
    <property type="entry name" value="6-phosphogluconate dehydrogenase C-terminal domain-like"/>
    <property type="match status" value="1"/>
</dbReference>
<organism evidence="6 7">
    <name type="scientific">Roseburia intestinalis L1-82</name>
    <dbReference type="NCBI Taxonomy" id="536231"/>
    <lineage>
        <taxon>Bacteria</taxon>
        <taxon>Bacillati</taxon>
        <taxon>Bacillota</taxon>
        <taxon>Clostridia</taxon>
        <taxon>Lachnospirales</taxon>
        <taxon>Lachnospiraceae</taxon>
        <taxon>Roseburia</taxon>
    </lineage>
</organism>
<sequence>MQNYILTKRQKGVKIQIVNAYKMTLCSDELISRRNMMELLNRKKTGKVERPVKVLQFGEGNFLRAFVDYMIDIANEQGKFNGDIVLVKPIEFGSLDRFHDQECQYTVQLRGIVDGEPKRINRIVTSVADAVDAYGEYQKYADYAKLDSLRYIVSNTTEAGIVYDDTDRLEMEPPKSYPGKLTKFLYERYKHFNGAMDKGLVMLPVELIDDNGIHLKECVEKLAVLWNLEEGFKTWLDEACVFTSTLVDRIVTGYPRDEAEELCKEFGYQDNLIVTGEPFALWVIESAKDISKEFPLPDAGLPVIFTDNQKPYKQRKVRILNGAHTSFVLASYLCGNDIVLESMQDELIFNFMKATIFDEVIPTLTLPKQDLIDFAEAVITRFNNPYVKHALLSISLNSVSKWRARCMPSFLEYIKNEGKLPTHLTFSLAALMAFYTGTEIRDKALIGHRDGTEYQILDDAAVLEFFAANSSKDAAEYTHAVLSNEHFWGEDLTKLAGVEEAVTGYMEDIRALGMRAAMEKTFNA</sequence>
<dbReference type="Pfam" id="PF01232">
    <property type="entry name" value="Mannitol_dh"/>
    <property type="match status" value="1"/>
</dbReference>
<dbReference type="GO" id="GO:0019592">
    <property type="term" value="P:mannitol catabolic process"/>
    <property type="evidence" value="ECO:0007669"/>
    <property type="project" value="TreeGrafter"/>
</dbReference>
<dbReference type="InterPro" id="IPR013118">
    <property type="entry name" value="Mannitol_DH_C"/>
</dbReference>
<dbReference type="HOGENOM" id="CLU_027324_1_0_9"/>
<evidence type="ECO:0000256" key="3">
    <source>
        <dbReference type="ARBA" id="ARBA00048615"/>
    </source>
</evidence>
<dbReference type="InterPro" id="IPR013131">
    <property type="entry name" value="Mannitol_DH_N"/>
</dbReference>
<evidence type="ECO:0000313" key="7">
    <source>
        <dbReference type="Proteomes" id="UP000004828"/>
    </source>
</evidence>
<reference evidence="6 7" key="1">
    <citation type="submission" date="2009-08" db="EMBL/GenBank/DDBJ databases">
        <authorList>
            <person name="Weinstock G."/>
            <person name="Sodergren E."/>
            <person name="Clifton S."/>
            <person name="Fulton L."/>
            <person name="Fulton B."/>
            <person name="Courtney L."/>
            <person name="Fronick C."/>
            <person name="Harrison M."/>
            <person name="Strong C."/>
            <person name="Farmer C."/>
            <person name="Delahaunty K."/>
            <person name="Markovic C."/>
            <person name="Hall O."/>
            <person name="Minx P."/>
            <person name="Tomlinson C."/>
            <person name="Mitreva M."/>
            <person name="Nelson J."/>
            <person name="Hou S."/>
            <person name="Wollam A."/>
            <person name="Pepin K.H."/>
            <person name="Johnson M."/>
            <person name="Bhonagiri V."/>
            <person name="Nash W.E."/>
            <person name="Warren W."/>
            <person name="Chinwalla A."/>
            <person name="Mardis E.R."/>
            <person name="Wilson R.K."/>
        </authorList>
    </citation>
    <scope>NUCLEOTIDE SEQUENCE [LARGE SCALE GENOMIC DNA]</scope>
    <source>
        <strain evidence="6 7">L1-82</strain>
    </source>
</reference>
<dbReference type="PANTHER" id="PTHR30524">
    <property type="entry name" value="MANNITOL-1-PHOSPHATE 5-DEHYDROGENASE"/>
    <property type="match status" value="1"/>
</dbReference>
<evidence type="ECO:0000259" key="5">
    <source>
        <dbReference type="Pfam" id="PF08125"/>
    </source>
</evidence>
<dbReference type="GO" id="GO:0009026">
    <property type="term" value="F:tagaturonate reductase activity"/>
    <property type="evidence" value="ECO:0007669"/>
    <property type="project" value="TreeGrafter"/>
</dbReference>
<dbReference type="InterPro" id="IPR013328">
    <property type="entry name" value="6PGD_dom2"/>
</dbReference>
<dbReference type="InterPro" id="IPR008927">
    <property type="entry name" value="6-PGluconate_DH-like_C_sf"/>
</dbReference>
<name>C7G7K8_9FIRM</name>
<proteinExistence type="predicted"/>
<dbReference type="PANTHER" id="PTHR30524:SF0">
    <property type="entry name" value="ALTRONATE OXIDOREDUCTASE-RELATED"/>
    <property type="match status" value="1"/>
</dbReference>
<dbReference type="Gene3D" id="1.10.1040.10">
    <property type="entry name" value="N-(1-d-carboxylethyl)-l-norvaline Dehydrogenase, domain 2"/>
    <property type="match status" value="1"/>
</dbReference>
<dbReference type="Proteomes" id="UP000004828">
    <property type="component" value="Unassembled WGS sequence"/>
</dbReference>
<evidence type="ECO:0000256" key="2">
    <source>
        <dbReference type="ARBA" id="ARBA00023027"/>
    </source>
</evidence>
<dbReference type="GO" id="GO:0008926">
    <property type="term" value="F:mannitol-1-phosphate 5-dehydrogenase activity"/>
    <property type="evidence" value="ECO:0007669"/>
    <property type="project" value="UniProtKB-EC"/>
</dbReference>
<dbReference type="GO" id="GO:0005829">
    <property type="term" value="C:cytosol"/>
    <property type="evidence" value="ECO:0007669"/>
    <property type="project" value="TreeGrafter"/>
</dbReference>